<keyword evidence="5 7" id="KW-0694">RNA-binding</keyword>
<comment type="caution">
    <text evidence="11">The sequence shown here is derived from an EMBL/GenBank/DDBJ whole genome shotgun (WGS) entry which is preliminary data.</text>
</comment>
<proteinExistence type="inferred from homology"/>
<feature type="region of interest" description="Disordered" evidence="9">
    <location>
        <begin position="79"/>
        <end position="98"/>
    </location>
</feature>
<dbReference type="PANTHER" id="PTHR21600">
    <property type="entry name" value="MITOCHONDRIAL RNA PSEUDOURIDINE SYNTHASE"/>
    <property type="match status" value="1"/>
</dbReference>
<dbReference type="Gene3D" id="3.10.290.10">
    <property type="entry name" value="RNA-binding S4 domain"/>
    <property type="match status" value="1"/>
</dbReference>
<protein>
    <recommendedName>
        <fullName evidence="8">Pseudouridine synthase</fullName>
        <ecNumber evidence="8">5.4.99.-</ecNumber>
    </recommendedName>
</protein>
<gene>
    <name evidence="11" type="ORF">NQT62_05605</name>
</gene>
<evidence type="ECO:0000256" key="5">
    <source>
        <dbReference type="ARBA" id="ARBA00022884"/>
    </source>
</evidence>
<dbReference type="CDD" id="cd02869">
    <property type="entry name" value="PseudoU_synth_RluA_like"/>
    <property type="match status" value="1"/>
</dbReference>
<dbReference type="SUPFAM" id="SSF55120">
    <property type="entry name" value="Pseudouridine synthase"/>
    <property type="match status" value="1"/>
</dbReference>
<evidence type="ECO:0000256" key="7">
    <source>
        <dbReference type="PROSITE-ProRule" id="PRU00182"/>
    </source>
</evidence>
<comment type="function">
    <text evidence="2">Responsible for synthesis of pseudouridine from uracil at positions 955, 2504 and 2580 in 23S ribosomal RNA.</text>
</comment>
<evidence type="ECO:0000259" key="10">
    <source>
        <dbReference type="SMART" id="SM00363"/>
    </source>
</evidence>
<dbReference type="NCBIfam" id="TIGR00005">
    <property type="entry name" value="rluA_subfam"/>
    <property type="match status" value="1"/>
</dbReference>
<dbReference type="Proteomes" id="UP001204142">
    <property type="component" value="Unassembled WGS sequence"/>
</dbReference>
<dbReference type="InterPro" id="IPR020103">
    <property type="entry name" value="PsdUridine_synth_cat_dom_sf"/>
</dbReference>
<dbReference type="InterPro" id="IPR036986">
    <property type="entry name" value="S4_RNA-bd_sf"/>
</dbReference>
<accession>A0ABT1WG79</accession>
<evidence type="ECO:0000256" key="2">
    <source>
        <dbReference type="ARBA" id="ARBA00002876"/>
    </source>
</evidence>
<dbReference type="InterPro" id="IPR006145">
    <property type="entry name" value="PsdUridine_synth_RsuA/RluA"/>
</dbReference>
<evidence type="ECO:0000256" key="4">
    <source>
        <dbReference type="ARBA" id="ARBA00022552"/>
    </source>
</evidence>
<evidence type="ECO:0000256" key="8">
    <source>
        <dbReference type="RuleBase" id="RU362028"/>
    </source>
</evidence>
<dbReference type="Pfam" id="PF01479">
    <property type="entry name" value="S4"/>
    <property type="match status" value="1"/>
</dbReference>
<dbReference type="PROSITE" id="PS01129">
    <property type="entry name" value="PSI_RLU"/>
    <property type="match status" value="1"/>
</dbReference>
<comment type="catalytic activity">
    <reaction evidence="8">
        <text>a uridine in RNA = a pseudouridine in RNA</text>
        <dbReference type="Rhea" id="RHEA:48348"/>
        <dbReference type="Rhea" id="RHEA-COMP:12068"/>
        <dbReference type="Rhea" id="RHEA-COMP:12069"/>
        <dbReference type="ChEBI" id="CHEBI:65314"/>
        <dbReference type="ChEBI" id="CHEBI:65315"/>
    </reaction>
</comment>
<dbReference type="SUPFAM" id="SSF55174">
    <property type="entry name" value="Alpha-L RNA-binding motif"/>
    <property type="match status" value="1"/>
</dbReference>
<comment type="similarity">
    <text evidence="3 8">Belongs to the pseudouridine synthase RluA family.</text>
</comment>
<dbReference type="SMART" id="SM00363">
    <property type="entry name" value="S4"/>
    <property type="match status" value="1"/>
</dbReference>
<dbReference type="EC" id="5.4.99.-" evidence="8"/>
<keyword evidence="4" id="KW-0698">rRNA processing</keyword>
<comment type="catalytic activity">
    <reaction evidence="1">
        <text>uridine(955/2504/2580) in 23S rRNA = pseudouridine(955/2504/2580) in 23S rRNA</text>
        <dbReference type="Rhea" id="RHEA:42528"/>
        <dbReference type="Rhea" id="RHEA-COMP:10099"/>
        <dbReference type="Rhea" id="RHEA-COMP:10100"/>
        <dbReference type="ChEBI" id="CHEBI:65314"/>
        <dbReference type="ChEBI" id="CHEBI:65315"/>
        <dbReference type="EC" id="5.4.99.24"/>
    </reaction>
</comment>
<evidence type="ECO:0000256" key="1">
    <source>
        <dbReference type="ARBA" id="ARBA00000381"/>
    </source>
</evidence>
<evidence type="ECO:0000256" key="6">
    <source>
        <dbReference type="ARBA" id="ARBA00023235"/>
    </source>
</evidence>
<evidence type="ECO:0000313" key="12">
    <source>
        <dbReference type="Proteomes" id="UP001204142"/>
    </source>
</evidence>
<dbReference type="CDD" id="cd00165">
    <property type="entry name" value="S4"/>
    <property type="match status" value="1"/>
</dbReference>
<evidence type="ECO:0000313" key="11">
    <source>
        <dbReference type="EMBL" id="MCQ8895913.1"/>
    </source>
</evidence>
<sequence>MNSPEKPNPDRAVLIKIDERHHDQRLDNFLAAVCKGVPKTHIFRIIRSGEVRINKKRAEAKTRVYAGDEVRIPPIETSNNQKVEKNTSEEEFNKRQASQAGQSIPVLFEDDGLLVVNKPSGLAVHGGSGQSHGLIECLRALRANTHVDLELVHRIDRETSGVLVVSKKRSMLRRLQEQLRQRSWKKFYLALVKGAWPSNLHQVDLPLLKTQASEKEARVFVSAEGDHALTKFKIIQRFRSSSGDFTLIQANILTGRTHQIRVHTSASGFPIVGDDRYGDFELNKIVAKLGLKRMFLHAARLGLIHPATNEPIVLEAPLAPELERFLHSLQAIPKS</sequence>
<evidence type="ECO:0000256" key="9">
    <source>
        <dbReference type="SAM" id="MobiDB-lite"/>
    </source>
</evidence>
<dbReference type="EMBL" id="JANIGO010000002">
    <property type="protein sequence ID" value="MCQ8895913.1"/>
    <property type="molecule type" value="Genomic_DNA"/>
</dbReference>
<name>A0ABT1WG79_9BURK</name>
<evidence type="ECO:0000256" key="3">
    <source>
        <dbReference type="ARBA" id="ARBA00010876"/>
    </source>
</evidence>
<organism evidence="11 12">
    <name type="scientific">Limnobacter humi</name>
    <dbReference type="NCBI Taxonomy" id="1778671"/>
    <lineage>
        <taxon>Bacteria</taxon>
        <taxon>Pseudomonadati</taxon>
        <taxon>Pseudomonadota</taxon>
        <taxon>Betaproteobacteria</taxon>
        <taxon>Burkholderiales</taxon>
        <taxon>Burkholderiaceae</taxon>
        <taxon>Limnobacter</taxon>
    </lineage>
</organism>
<dbReference type="PANTHER" id="PTHR21600:SF92">
    <property type="entry name" value="RIBOSOMAL LARGE SUBUNIT PSEUDOURIDINE SYNTHASE C"/>
    <property type="match status" value="1"/>
</dbReference>
<dbReference type="Pfam" id="PF00849">
    <property type="entry name" value="PseudoU_synth_2"/>
    <property type="match status" value="1"/>
</dbReference>
<dbReference type="InterPro" id="IPR050188">
    <property type="entry name" value="RluA_PseudoU_synthase"/>
</dbReference>
<dbReference type="RefSeq" id="WP_256763681.1">
    <property type="nucleotide sequence ID" value="NZ_JANIGO010000002.1"/>
</dbReference>
<dbReference type="InterPro" id="IPR006225">
    <property type="entry name" value="PsdUridine_synth_RluC/D"/>
</dbReference>
<dbReference type="Gene3D" id="3.30.2350.10">
    <property type="entry name" value="Pseudouridine synthase"/>
    <property type="match status" value="1"/>
</dbReference>
<reference evidence="11 12" key="1">
    <citation type="submission" date="2022-07" db="EMBL/GenBank/DDBJ databases">
        <authorList>
            <person name="Xamxidin M."/>
            <person name="Wu M."/>
        </authorList>
    </citation>
    <scope>NUCLEOTIDE SEQUENCE [LARGE SCALE GENOMIC DNA]</scope>
    <source>
        <strain evidence="11 12">NBRC 111650</strain>
    </source>
</reference>
<keyword evidence="6 8" id="KW-0413">Isomerase</keyword>
<dbReference type="InterPro" id="IPR006224">
    <property type="entry name" value="PsdUridine_synth_RluA-like_CS"/>
</dbReference>
<feature type="compositionally biased region" description="Basic and acidic residues" evidence="9">
    <location>
        <begin position="82"/>
        <end position="94"/>
    </location>
</feature>
<dbReference type="PROSITE" id="PS50889">
    <property type="entry name" value="S4"/>
    <property type="match status" value="1"/>
</dbReference>
<feature type="domain" description="RNA-binding S4" evidence="10">
    <location>
        <begin position="24"/>
        <end position="87"/>
    </location>
</feature>
<keyword evidence="12" id="KW-1185">Reference proteome</keyword>
<dbReference type="InterPro" id="IPR002942">
    <property type="entry name" value="S4_RNA-bd"/>
</dbReference>